<dbReference type="AlphaFoldDB" id="B3PMR4"/>
<dbReference type="KEGG" id="mat:MARTH_orf486"/>
<feature type="compositionally biased region" description="Basic and acidic residues" evidence="1">
    <location>
        <begin position="32"/>
        <end position="54"/>
    </location>
</feature>
<dbReference type="HOGENOM" id="CLU_1150849_0_0_14"/>
<keyword evidence="3" id="KW-0449">Lipoprotein</keyword>
<keyword evidence="2" id="KW-0732">Signal</keyword>
<evidence type="ECO:0000313" key="4">
    <source>
        <dbReference type="Proteomes" id="UP000008812"/>
    </source>
</evidence>
<feature type="chain" id="PRO_5002794148" evidence="2">
    <location>
        <begin position="28"/>
        <end position="241"/>
    </location>
</feature>
<dbReference type="RefSeq" id="WP_012498273.1">
    <property type="nucleotide sequence ID" value="NC_011025.1"/>
</dbReference>
<keyword evidence="4" id="KW-1185">Reference proteome</keyword>
<sequence length="241" mass="28075">MRKSKKTLNLIMASTLGTTLFATSVVAASCQKTEKSNLKPKFQEKSESKPETPKQDSQSKQTRPDNNSNNEENTVPQDQNPQNPPAPDLNDKNHEKSPENPQVPIPNEDLDKNEDLDNNKEDTKPKINRKSITEEEKEKNRAFLKTTQEKANEFSKRIEEYRKNSNKSEKEESIKSLLFQIVEEYNKVNDAYKEFTSKYYDESLEDEFFSLLLKLDFQIKWVQSIINKDDDEEDTFLKKNN</sequence>
<name>B3PMR4_META1</name>
<evidence type="ECO:0000256" key="2">
    <source>
        <dbReference type="SAM" id="SignalP"/>
    </source>
</evidence>
<evidence type="ECO:0000313" key="3">
    <source>
        <dbReference type="EMBL" id="ACF07316.1"/>
    </source>
</evidence>
<organism evidence="3 4">
    <name type="scientific">Metamycoplasma arthritidis (strain 158L3-1)</name>
    <name type="common">Mycoplasma arthritidis</name>
    <dbReference type="NCBI Taxonomy" id="243272"/>
    <lineage>
        <taxon>Bacteria</taxon>
        <taxon>Bacillati</taxon>
        <taxon>Mycoplasmatota</taxon>
        <taxon>Mycoplasmoidales</taxon>
        <taxon>Metamycoplasmataceae</taxon>
        <taxon>Metamycoplasma</taxon>
    </lineage>
</organism>
<feature type="compositionally biased region" description="Basic and acidic residues" evidence="1">
    <location>
        <begin position="109"/>
        <end position="153"/>
    </location>
</feature>
<dbReference type="EMBL" id="CP001047">
    <property type="protein sequence ID" value="ACF07316.1"/>
    <property type="molecule type" value="Genomic_DNA"/>
</dbReference>
<dbReference type="Proteomes" id="UP000008812">
    <property type="component" value="Chromosome"/>
</dbReference>
<feature type="compositionally biased region" description="Polar residues" evidence="1">
    <location>
        <begin position="55"/>
        <end position="75"/>
    </location>
</feature>
<accession>B3PMR4</accession>
<protein>
    <submittedName>
        <fullName evidence="3">Hypothetical lipoprotein</fullName>
    </submittedName>
</protein>
<feature type="compositionally biased region" description="Basic and acidic residues" evidence="1">
    <location>
        <begin position="89"/>
        <end position="98"/>
    </location>
</feature>
<evidence type="ECO:0000256" key="1">
    <source>
        <dbReference type="SAM" id="MobiDB-lite"/>
    </source>
</evidence>
<gene>
    <name evidence="3" type="ordered locus">MARTH_orf486</name>
</gene>
<dbReference type="PROSITE" id="PS51257">
    <property type="entry name" value="PROKAR_LIPOPROTEIN"/>
    <property type="match status" value="1"/>
</dbReference>
<feature type="signal peptide" evidence="2">
    <location>
        <begin position="1"/>
        <end position="27"/>
    </location>
</feature>
<reference evidence="3 4" key="1">
    <citation type="journal article" date="2008" name="Infect. Immun.">
        <title>Genome of Mycoplasma arthritidis.</title>
        <authorList>
            <person name="Dybvig K."/>
            <person name="Zuhua C."/>
            <person name="Lao P."/>
            <person name="Jordan D.S."/>
            <person name="French C.T."/>
            <person name="Tu A.H."/>
            <person name="Loraine A.E."/>
        </authorList>
    </citation>
    <scope>NUCLEOTIDE SEQUENCE [LARGE SCALE GENOMIC DNA]</scope>
    <source>
        <strain evidence="3 4">158L3-1</strain>
    </source>
</reference>
<feature type="region of interest" description="Disordered" evidence="1">
    <location>
        <begin position="29"/>
        <end position="153"/>
    </location>
</feature>
<proteinExistence type="predicted"/>